<dbReference type="SUPFAM" id="SSF103515">
    <property type="entry name" value="Autotransporter"/>
    <property type="match status" value="1"/>
</dbReference>
<dbReference type="SUPFAM" id="SSF51126">
    <property type="entry name" value="Pectin lyase-like"/>
    <property type="match status" value="1"/>
</dbReference>
<dbReference type="PANTHER" id="PTHR35037">
    <property type="entry name" value="C-TERMINAL REGION OF AIDA-LIKE PROTEIN"/>
    <property type="match status" value="1"/>
</dbReference>
<dbReference type="Pfam" id="PF18883">
    <property type="entry name" value="AC_1"/>
    <property type="match status" value="1"/>
</dbReference>
<feature type="domain" description="Autotransporter" evidence="1">
    <location>
        <begin position="538"/>
        <end position="819"/>
    </location>
</feature>
<organism evidence="2">
    <name type="scientific">Histophilus somni (strain 129Pt)</name>
    <name type="common">Haemophilus somnus</name>
    <dbReference type="NCBI Taxonomy" id="205914"/>
    <lineage>
        <taxon>Bacteria</taxon>
        <taxon>Pseudomonadati</taxon>
        <taxon>Pseudomonadota</taxon>
        <taxon>Gammaproteobacteria</taxon>
        <taxon>Pasteurellales</taxon>
        <taxon>Pasteurellaceae</taxon>
        <taxon>Histophilus</taxon>
    </lineage>
</organism>
<dbReference type="InterPro" id="IPR012332">
    <property type="entry name" value="Autotransporter_pectin_lyase_C"/>
</dbReference>
<dbReference type="GO" id="GO:0019867">
    <property type="term" value="C:outer membrane"/>
    <property type="evidence" value="ECO:0007669"/>
    <property type="project" value="InterPro"/>
</dbReference>
<dbReference type="eggNOG" id="COG3468">
    <property type="taxonomic scope" value="Bacteria"/>
</dbReference>
<dbReference type="AlphaFoldDB" id="Q0I4Y6"/>
<evidence type="ECO:0000313" key="2">
    <source>
        <dbReference type="EMBL" id="ABI25522.1"/>
    </source>
</evidence>
<dbReference type="InterPro" id="IPR051551">
    <property type="entry name" value="Autotransporter_adhesion"/>
</dbReference>
<dbReference type="InterPro" id="IPR036709">
    <property type="entry name" value="Autotransporte_beta_dom_sf"/>
</dbReference>
<proteinExistence type="predicted"/>
<dbReference type="InterPro" id="IPR011050">
    <property type="entry name" value="Pectin_lyase_fold/virulence"/>
</dbReference>
<dbReference type="Gene3D" id="2.160.20.20">
    <property type="match status" value="1"/>
</dbReference>
<dbReference type="SMART" id="SM00869">
    <property type="entry name" value="Autotransporter"/>
    <property type="match status" value="1"/>
</dbReference>
<dbReference type="PANTHER" id="PTHR35037:SF2">
    <property type="match status" value="1"/>
</dbReference>
<evidence type="ECO:0000259" key="1">
    <source>
        <dbReference type="PROSITE" id="PS51208"/>
    </source>
</evidence>
<dbReference type="KEGG" id="hso:HS_1247"/>
<accession>Q0I4Y6</accession>
<dbReference type="Gene3D" id="2.40.128.130">
    <property type="entry name" value="Autotransporter beta-domain"/>
    <property type="match status" value="1"/>
</dbReference>
<reference evidence="2" key="1">
    <citation type="submission" date="2006-08" db="EMBL/GenBank/DDBJ databases">
        <title>Complete genome sequence of Haemophilus somnus 129PT.</title>
        <authorList>
            <person name="Copeland A."/>
            <person name="Lucas S."/>
            <person name="Lapidus A."/>
            <person name="Barry K."/>
            <person name="Glavina del Rio T."/>
            <person name="Hammon N."/>
            <person name="Dalin E."/>
            <person name="Tice H."/>
            <person name="Pitluck S."/>
            <person name="Brettin T.S."/>
            <person name="Bruce D."/>
            <person name="Challacombe J.F."/>
            <person name="Chertkov O."/>
            <person name="Detter J.C."/>
            <person name="Gilna P."/>
            <person name="Han S."/>
            <person name="Misra M."/>
            <person name="Tapia R."/>
            <person name="Thayer N.N."/>
            <person name="Xie G."/>
            <person name="Inzana T.J."/>
            <person name="Duncan A.J."/>
            <person name="Siddaramppa S."/>
            <person name="Richardson P."/>
        </authorList>
    </citation>
    <scope>NUCLEOTIDE SEQUENCE</scope>
    <source>
        <strain evidence="2">129PT</strain>
    </source>
</reference>
<dbReference type="InterPro" id="IPR005546">
    <property type="entry name" value="Autotransporte_beta"/>
</dbReference>
<dbReference type="EMBL" id="CP000436">
    <property type="protein sequence ID" value="ABI25522.1"/>
    <property type="molecule type" value="Genomic_DNA"/>
</dbReference>
<dbReference type="NCBIfam" id="TIGR01414">
    <property type="entry name" value="autotrans_barl"/>
    <property type="match status" value="1"/>
</dbReference>
<dbReference type="InterPro" id="IPR043990">
    <property type="entry name" value="AC_1"/>
</dbReference>
<dbReference type="Pfam" id="PF03797">
    <property type="entry name" value="Autotransporter"/>
    <property type="match status" value="1"/>
</dbReference>
<dbReference type="InterPro" id="IPR006315">
    <property type="entry name" value="OM_autotransptr_brl_dom"/>
</dbReference>
<dbReference type="PROSITE" id="PS51208">
    <property type="entry name" value="AUTOTRANSPORTER"/>
    <property type="match status" value="1"/>
</dbReference>
<dbReference type="HOGENOM" id="CLU_309453_0_0_6"/>
<sequence>MPIAVLLQLPCKMPTLKKGGQITGLYVGTNTDADTSYTSTGLTKILAQDISTSKTASDYIMGVYVFGPKSKVILNDSEIKVVSKGQNSFTLKIGNFENNGKSYKGEIISTGKMQLDSTEATNAPTILLVADDSKLDASADTASAEIKSANSAVVFGVTDLVYKNALGGIGGNLSRNKSAKDQSVKLNNAVISTTSENASLIKAASALNVDSLANSKAGLGWSNGTFTTKGDFTLSGEKSLATAAKNGWLFEVDDGSELTALINKKAKVVGLSSKNTSGTLNITLDDATWELQAKENGVPTSTLNKLTLNSHAILDASKPTDTASTKAQYDIQLTSDATKEDGTLNNGGIITLANNSFNDILTIKGNYEGKNGVLKVNTEWNSPGDDNGANAASDLLVIKGNASGNTTVKAIKADGTEDVIDGNIGSIAEDLNKNSAVLIRVHGTDNGNDVADTAEGGYKYRSTFTGEARTTGAGVLKLASRKNNNGHTEYFWTLTSINTNNINLDPVVPAYVLAPKAGLELGYTTLSTLHERRGENQTSKAQNQTWGRIFGKHSELNGKTRLGTQHNIYGFQFGHDFAIQHTEEGDLRLTGGYVSYGIMNSTYSDRLDDQPQTGKGKQKGWNLGLTHTRYAPSGAYVDLVGQIGFLNNQFNARNGVEVKQKATALALSAEIGLPYALREYPTKDVWLIEPQAQLVYQMLKLNSFKDDVKYIQGGYHHGLRGRLGVRAVYNVQSVEGKYRPNSVYITANVLHDFMNGKGVTIGQDKVKETLAKTWAEVGVGGQLPVGKQSLVYADVRYEHSLSGTKHEGYRGTVGFKYTWK</sequence>
<name>Q0I4Y6_HISS1</name>
<gene>
    <name evidence="2" type="ordered locus">HS_1247</name>
</gene>
<protein>
    <recommendedName>
        <fullName evidence="1">Autotransporter domain-containing protein</fullName>
    </recommendedName>
</protein>